<proteinExistence type="predicted"/>
<evidence type="ECO:0000313" key="2">
    <source>
        <dbReference type="Proteomes" id="UP001056576"/>
    </source>
</evidence>
<gene>
    <name evidence="1" type="ORF">KIKIMORA_00780</name>
</gene>
<organism evidence="1 2">
    <name type="scientific">Brevundimonas phage vB_BpoS-Kikimora</name>
    <dbReference type="NCBI Taxonomy" id="2948601"/>
    <lineage>
        <taxon>Viruses</taxon>
        <taxon>Duplodnaviria</taxon>
        <taxon>Heunggongvirae</taxon>
        <taxon>Uroviricota</taxon>
        <taxon>Caudoviricetes</taxon>
        <taxon>Jeanschmidtviridae</taxon>
        <taxon>Kikimoravirus</taxon>
        <taxon>Kikimoravirus kikimora</taxon>
    </lineage>
</organism>
<protein>
    <submittedName>
        <fullName evidence="1">Uncharacterized protein</fullName>
    </submittedName>
</protein>
<dbReference type="Proteomes" id="UP001056576">
    <property type="component" value="Segment"/>
</dbReference>
<name>A0A9E7MRQ4_9CAUD</name>
<keyword evidence="2" id="KW-1185">Reference proteome</keyword>
<accession>A0A9E7MRQ4</accession>
<reference evidence="1 2" key="1">
    <citation type="submission" date="2022-05" db="EMBL/GenBank/DDBJ databases">
        <authorList>
            <person name="Friedrich I."/>
            <person name="Poehlein A."/>
            <person name="Schneider D."/>
            <person name="Hertel R."/>
            <person name="Daniel R."/>
        </authorList>
    </citation>
    <scope>NUCLEOTIDE SEQUENCE [LARGE SCALE GENOMIC DNA]</scope>
</reference>
<dbReference type="EMBL" id="ON529857">
    <property type="protein sequence ID" value="USN15224.1"/>
    <property type="molecule type" value="Genomic_DNA"/>
</dbReference>
<sequence length="100" mass="11373">MAKITFLEEHCWVLRSTRTRPDGAIDVSYYETPPMWTRAPTRATIFTSFEAGEAHLRLLKERDLKGCKGWADGSIEVFDIVPLYGEILNSPNGTTIEVKR</sequence>
<evidence type="ECO:0000313" key="1">
    <source>
        <dbReference type="EMBL" id="USN15224.1"/>
    </source>
</evidence>